<dbReference type="Proteomes" id="UP000014680">
    <property type="component" value="Unassembled WGS sequence"/>
</dbReference>
<dbReference type="GeneID" id="14888432"/>
<dbReference type="SUPFAM" id="SSF103481">
    <property type="entry name" value="Multidrug resistance efflux transporter EmrE"/>
    <property type="match status" value="1"/>
</dbReference>
<reference evidence="2 3" key="1">
    <citation type="submission" date="2012-10" db="EMBL/GenBank/DDBJ databases">
        <authorList>
            <person name="Zafar N."/>
            <person name="Inman J."/>
            <person name="Hall N."/>
            <person name="Lorenzi H."/>
            <person name="Caler E."/>
        </authorList>
    </citation>
    <scope>NUCLEOTIDE SEQUENCE [LARGE SCALE GENOMIC DNA]</scope>
    <source>
        <strain evidence="2 3">IP1</strain>
    </source>
</reference>
<keyword evidence="1" id="KW-0812">Transmembrane</keyword>
<dbReference type="InterPro" id="IPR037185">
    <property type="entry name" value="EmrE-like"/>
</dbReference>
<feature type="transmembrane region" description="Helical" evidence="1">
    <location>
        <begin position="98"/>
        <end position="116"/>
    </location>
</feature>
<feature type="transmembrane region" description="Helical" evidence="1">
    <location>
        <begin position="37"/>
        <end position="61"/>
    </location>
</feature>
<dbReference type="EMBL" id="KB206629">
    <property type="protein sequence ID" value="ELP89416.1"/>
    <property type="molecule type" value="Genomic_DNA"/>
</dbReference>
<dbReference type="OrthoDB" id="30304at2759"/>
<evidence type="ECO:0000313" key="2">
    <source>
        <dbReference type="EMBL" id="ELP89416.1"/>
    </source>
</evidence>
<keyword evidence="1" id="KW-0472">Membrane</keyword>
<dbReference type="VEuPathDB" id="AmoebaDB:EIN_390310"/>
<keyword evidence="3" id="KW-1185">Reference proteome</keyword>
<dbReference type="PANTHER" id="PTHR31965:SF1">
    <property type="entry name" value="TRANSMEMBRANE PROTEIN 42"/>
    <property type="match status" value="1"/>
</dbReference>
<protein>
    <submittedName>
        <fullName evidence="2">Uncharacterized protein</fullName>
    </submittedName>
</protein>
<sequence length="143" mass="15698">MGVWEFKYPLLSGLAGSLGGFFSKGITSPNIPMSHNWVGYLIRALCLILMFLSNASGGFFFAKALSELPSLVATITSTLTGFVLSGLIGNILGEEIRLQWYLGMIVVICGVTLLLVDNNEKEDFDKKKVEHEKHDNALRSKSE</sequence>
<keyword evidence="1" id="KW-1133">Transmembrane helix</keyword>
<dbReference type="AlphaFoldDB" id="A0A0A1UB44"/>
<dbReference type="RefSeq" id="XP_004256187.1">
    <property type="nucleotide sequence ID" value="XM_004256139.1"/>
</dbReference>
<feature type="transmembrane region" description="Helical" evidence="1">
    <location>
        <begin position="68"/>
        <end position="92"/>
    </location>
</feature>
<organism evidence="2 3">
    <name type="scientific">Entamoeba invadens IP1</name>
    <dbReference type="NCBI Taxonomy" id="370355"/>
    <lineage>
        <taxon>Eukaryota</taxon>
        <taxon>Amoebozoa</taxon>
        <taxon>Evosea</taxon>
        <taxon>Archamoebae</taxon>
        <taxon>Mastigamoebida</taxon>
        <taxon>Entamoebidae</taxon>
        <taxon>Entamoeba</taxon>
    </lineage>
</organism>
<name>A0A0A1UB44_ENTIV</name>
<dbReference type="Gene3D" id="1.10.3730.20">
    <property type="match status" value="1"/>
</dbReference>
<dbReference type="InterPro" id="IPR039632">
    <property type="entry name" value="TMEM42"/>
</dbReference>
<proteinExistence type="predicted"/>
<dbReference type="KEGG" id="eiv:EIN_390310"/>
<evidence type="ECO:0000256" key="1">
    <source>
        <dbReference type="SAM" id="Phobius"/>
    </source>
</evidence>
<gene>
    <name evidence="2" type="ORF">EIN_390310</name>
</gene>
<accession>A0A0A1UB44</accession>
<dbReference type="OMA" id="GMIVVIC"/>
<dbReference type="PANTHER" id="PTHR31965">
    <property type="entry name" value="TRANSMEMBRANE PROTEIN 42"/>
    <property type="match status" value="1"/>
</dbReference>
<evidence type="ECO:0000313" key="3">
    <source>
        <dbReference type="Proteomes" id="UP000014680"/>
    </source>
</evidence>